<reference evidence="2 3" key="1">
    <citation type="submission" date="2018-08" db="EMBL/GenBank/DDBJ databases">
        <title>Draft genome sequence of Rhodobacter sphaeroides FY.</title>
        <authorList>
            <person name="Rayyan A."/>
            <person name="Meyer T.E."/>
            <person name="Kyndt J.A."/>
        </authorList>
    </citation>
    <scope>NUCLEOTIDE SEQUENCE [LARGE SCALE GENOMIC DNA]</scope>
    <source>
        <strain evidence="2 3">FY</strain>
    </source>
</reference>
<feature type="compositionally biased region" description="Acidic residues" evidence="1">
    <location>
        <begin position="308"/>
        <end position="322"/>
    </location>
</feature>
<dbReference type="Proteomes" id="UP000266305">
    <property type="component" value="Unassembled WGS sequence"/>
</dbReference>
<organism evidence="2 3">
    <name type="scientific">Cereibacter sphaeroides</name>
    <name type="common">Rhodobacter sphaeroides</name>
    <dbReference type="NCBI Taxonomy" id="1063"/>
    <lineage>
        <taxon>Bacteria</taxon>
        <taxon>Pseudomonadati</taxon>
        <taxon>Pseudomonadota</taxon>
        <taxon>Alphaproteobacteria</taxon>
        <taxon>Rhodobacterales</taxon>
        <taxon>Paracoccaceae</taxon>
        <taxon>Cereibacter</taxon>
    </lineage>
</organism>
<sequence>MPASSDLARHPALDAAARAVLALLEPLGRREGLARLEALHAAAAPGPARRALLAARIALLRGAPALAPPAVMPEPEPEPEPPAPEPPAPKPVVIPQLDLSAMMALFEDAEEEPVADAAPPDEGWTRIRLTEDGPRGPGQFPKGAALSVTLEDAARLLTAGVAEEMEAGPAEPEPSPPDAPQEAAVAGDPDADGTSAEPPHAAGPARRPKRSARRKTSAGAASEGTAVEETAPKARASRGPRRSRRAAAEDPGTDTIPAPASGEKEPPSPGLHPPTQAAFVPSGGRPSADVPAAGRLQTRDAAAPAASEEPDPDAVGAPEDDPAPTAEGVAPPAEAPPVRGRPQGFNPAAFAALAAFGDTDPAEDAEEIGGEPGDGKAPDGTAPPTTSA</sequence>
<feature type="region of interest" description="Disordered" evidence="1">
    <location>
        <begin position="163"/>
        <end position="388"/>
    </location>
</feature>
<dbReference type="RefSeq" id="WP_118999648.1">
    <property type="nucleotide sequence ID" value="NZ_QWGP01000005.1"/>
</dbReference>
<feature type="compositionally biased region" description="Basic residues" evidence="1">
    <location>
        <begin position="235"/>
        <end position="245"/>
    </location>
</feature>
<protein>
    <submittedName>
        <fullName evidence="2">Uncharacterized protein</fullName>
    </submittedName>
</protein>
<evidence type="ECO:0000313" key="3">
    <source>
        <dbReference type="Proteomes" id="UP000266305"/>
    </source>
</evidence>
<evidence type="ECO:0000256" key="1">
    <source>
        <dbReference type="SAM" id="MobiDB-lite"/>
    </source>
</evidence>
<gene>
    <name evidence="2" type="ORF">D1114_06705</name>
</gene>
<feature type="region of interest" description="Disordered" evidence="1">
    <location>
        <begin position="68"/>
        <end position="91"/>
    </location>
</feature>
<feature type="compositionally biased region" description="Low complexity" evidence="1">
    <location>
        <begin position="323"/>
        <end position="356"/>
    </location>
</feature>
<feature type="compositionally biased region" description="Basic and acidic residues" evidence="1">
    <location>
        <begin position="123"/>
        <end position="134"/>
    </location>
</feature>
<feature type="compositionally biased region" description="Acidic residues" evidence="1">
    <location>
        <begin position="360"/>
        <end position="369"/>
    </location>
</feature>
<dbReference type="AlphaFoldDB" id="A0AAX1UNF8"/>
<name>A0AAX1UNF8_CERSP</name>
<dbReference type="EMBL" id="QWGP01000005">
    <property type="protein sequence ID" value="RHZ96398.1"/>
    <property type="molecule type" value="Genomic_DNA"/>
</dbReference>
<comment type="caution">
    <text evidence="2">The sequence shown here is derived from an EMBL/GenBank/DDBJ whole genome shotgun (WGS) entry which is preliminary data.</text>
</comment>
<feature type="compositionally biased region" description="Basic residues" evidence="1">
    <location>
        <begin position="206"/>
        <end position="216"/>
    </location>
</feature>
<accession>A0AAX1UNF8</accession>
<feature type="region of interest" description="Disordered" evidence="1">
    <location>
        <begin position="110"/>
        <end position="143"/>
    </location>
</feature>
<evidence type="ECO:0000313" key="2">
    <source>
        <dbReference type="EMBL" id="RHZ96398.1"/>
    </source>
</evidence>
<proteinExistence type="predicted"/>